<organism evidence="1 2">
    <name type="scientific">Aphis craccivora</name>
    <name type="common">Cowpea aphid</name>
    <dbReference type="NCBI Taxonomy" id="307492"/>
    <lineage>
        <taxon>Eukaryota</taxon>
        <taxon>Metazoa</taxon>
        <taxon>Ecdysozoa</taxon>
        <taxon>Arthropoda</taxon>
        <taxon>Hexapoda</taxon>
        <taxon>Insecta</taxon>
        <taxon>Pterygota</taxon>
        <taxon>Neoptera</taxon>
        <taxon>Paraneoptera</taxon>
        <taxon>Hemiptera</taxon>
        <taxon>Sternorrhyncha</taxon>
        <taxon>Aphidomorpha</taxon>
        <taxon>Aphidoidea</taxon>
        <taxon>Aphididae</taxon>
        <taxon>Aphidini</taxon>
        <taxon>Aphis</taxon>
        <taxon>Aphis</taxon>
    </lineage>
</organism>
<reference evidence="1 2" key="1">
    <citation type="submission" date="2019-08" db="EMBL/GenBank/DDBJ databases">
        <title>Whole genome of Aphis craccivora.</title>
        <authorList>
            <person name="Voronova N.V."/>
            <person name="Shulinski R.S."/>
            <person name="Bandarenka Y.V."/>
            <person name="Zhorov D.G."/>
            <person name="Warner D."/>
        </authorList>
    </citation>
    <scope>NUCLEOTIDE SEQUENCE [LARGE SCALE GENOMIC DNA]</scope>
    <source>
        <strain evidence="1">180601</strain>
        <tissue evidence="1">Whole Body</tissue>
    </source>
</reference>
<accession>A0A6G0Z050</accession>
<name>A0A6G0Z050_APHCR</name>
<keyword evidence="1" id="KW-0489">Methyltransferase</keyword>
<dbReference type="EMBL" id="VUJU01001830">
    <property type="protein sequence ID" value="KAF0763649.1"/>
    <property type="molecule type" value="Genomic_DNA"/>
</dbReference>
<dbReference type="OrthoDB" id="6630778at2759"/>
<keyword evidence="2" id="KW-1185">Reference proteome</keyword>
<sequence>MIMNAENSSDKWLLYPINIIENSTFNTYEDAVKRERQIFISASECSSTFDGPSFKLYENSTSVSNSYSDQINVNVNHNYKDQRIQQDYDNQIFPVSFIQNSSTTDLLQQILEQGNATYIFLKRLDAYPTKIVNELSSKYSWTGFRNNFRLESLTIMGIIKGVCRENFKTSDIEFETLVNHWFRHGVQSLAQDQLLSKHK</sequence>
<gene>
    <name evidence="1" type="ORF">FWK35_00011743</name>
</gene>
<proteinExistence type="predicted"/>
<keyword evidence="1" id="KW-0808">Transferase</keyword>
<dbReference type="GO" id="GO:0032259">
    <property type="term" value="P:methylation"/>
    <property type="evidence" value="ECO:0007669"/>
    <property type="project" value="UniProtKB-KW"/>
</dbReference>
<dbReference type="Proteomes" id="UP000478052">
    <property type="component" value="Unassembled WGS sequence"/>
</dbReference>
<dbReference type="GO" id="GO:0008168">
    <property type="term" value="F:methyltransferase activity"/>
    <property type="evidence" value="ECO:0007669"/>
    <property type="project" value="UniProtKB-KW"/>
</dbReference>
<protein>
    <submittedName>
        <fullName evidence="1">Putative histone-lysine N-methyltransferase 1</fullName>
    </submittedName>
</protein>
<evidence type="ECO:0000313" key="1">
    <source>
        <dbReference type="EMBL" id="KAF0763649.1"/>
    </source>
</evidence>
<dbReference type="AlphaFoldDB" id="A0A6G0Z050"/>
<evidence type="ECO:0000313" key="2">
    <source>
        <dbReference type="Proteomes" id="UP000478052"/>
    </source>
</evidence>
<comment type="caution">
    <text evidence="1">The sequence shown here is derived from an EMBL/GenBank/DDBJ whole genome shotgun (WGS) entry which is preliminary data.</text>
</comment>